<dbReference type="PANTHER" id="PTHR21310:SF15">
    <property type="entry name" value="AMINOGLYCOSIDE PHOSPHOTRANSFERASE DOMAIN-CONTAINING PROTEIN"/>
    <property type="match status" value="1"/>
</dbReference>
<dbReference type="Proteomes" id="UP000462152">
    <property type="component" value="Unassembled WGS sequence"/>
</dbReference>
<dbReference type="InterPro" id="IPR051678">
    <property type="entry name" value="AGP_Transferase"/>
</dbReference>
<keyword evidence="3" id="KW-1185">Reference proteome</keyword>
<comment type="caution">
    <text evidence="2">The sequence shown here is derived from an EMBL/GenBank/DDBJ whole genome shotgun (WGS) entry which is preliminary data.</text>
</comment>
<reference evidence="2 3" key="1">
    <citation type="submission" date="2019-12" db="EMBL/GenBank/DDBJ databases">
        <authorList>
            <person name="Li J."/>
            <person name="Shi Y."/>
            <person name="Xu G."/>
            <person name="Xiao D."/>
            <person name="Ran X."/>
        </authorList>
    </citation>
    <scope>NUCLEOTIDE SEQUENCE [LARGE SCALE GENOMIC DNA]</scope>
    <source>
        <strain evidence="2 3">JCM 15915</strain>
    </source>
</reference>
<dbReference type="EMBL" id="WOGT01000001">
    <property type="protein sequence ID" value="MUN54102.1"/>
    <property type="molecule type" value="Genomic_DNA"/>
</dbReference>
<dbReference type="InterPro" id="IPR011009">
    <property type="entry name" value="Kinase-like_dom_sf"/>
</dbReference>
<accession>A0A7K1LGN8</accession>
<dbReference type="SUPFAM" id="SSF56112">
    <property type="entry name" value="Protein kinase-like (PK-like)"/>
    <property type="match status" value="1"/>
</dbReference>
<keyword evidence="2" id="KW-0808">Transferase</keyword>
<dbReference type="Pfam" id="PF01636">
    <property type="entry name" value="APH"/>
    <property type="match status" value="1"/>
</dbReference>
<evidence type="ECO:0000313" key="3">
    <source>
        <dbReference type="Proteomes" id="UP000462152"/>
    </source>
</evidence>
<organism evidence="2 3">
    <name type="scientific">Rothia koreensis</name>
    <dbReference type="NCBI Taxonomy" id="592378"/>
    <lineage>
        <taxon>Bacteria</taxon>
        <taxon>Bacillati</taxon>
        <taxon>Actinomycetota</taxon>
        <taxon>Actinomycetes</taxon>
        <taxon>Micrococcales</taxon>
        <taxon>Micrococcaceae</taxon>
        <taxon>Rothia</taxon>
    </lineage>
</organism>
<dbReference type="InterPro" id="IPR002575">
    <property type="entry name" value="Aminoglycoside_PTrfase"/>
</dbReference>
<name>A0A7K1LGN8_9MICC</name>
<sequence length="290" mass="32315">MSRMSRFAQMRYFPLIKAVLDQAGAPVGPDEWDVHSNGSAHIVVNAGHRLSVRVAKNLTAGEAMETRTRLLRALPDDLPFAVPRPLTRVISRAGYTAVGLSWIPGEARDIGPAPARQLGRALRAIGRMDPVPLEPYLEPVHHHWGGDDWEKTLREQVVPRLLPGNRHVAERLIEEVLEMEPVTPRIIHSDFSGHNILWNKDKLTGVIDWDHAALGDPSWDIAAAANWYGWDVLTKCVGKEWAERARTVYHLMPLQSVGYAIVNGGGGAITRQSLERADAWFEEHRGELPA</sequence>
<feature type="domain" description="Aminoglycoside phosphotransferase" evidence="1">
    <location>
        <begin position="49"/>
        <end position="229"/>
    </location>
</feature>
<protein>
    <submittedName>
        <fullName evidence="2">Phosphotransferase</fullName>
    </submittedName>
</protein>
<gene>
    <name evidence="2" type="ORF">GMA10_02490</name>
</gene>
<evidence type="ECO:0000259" key="1">
    <source>
        <dbReference type="Pfam" id="PF01636"/>
    </source>
</evidence>
<dbReference type="Gene3D" id="3.30.200.20">
    <property type="entry name" value="Phosphorylase Kinase, domain 1"/>
    <property type="match status" value="1"/>
</dbReference>
<dbReference type="Gene3D" id="3.90.1200.10">
    <property type="match status" value="1"/>
</dbReference>
<dbReference type="PANTHER" id="PTHR21310">
    <property type="entry name" value="AMINOGLYCOSIDE PHOSPHOTRANSFERASE-RELATED-RELATED"/>
    <property type="match status" value="1"/>
</dbReference>
<evidence type="ECO:0000313" key="2">
    <source>
        <dbReference type="EMBL" id="MUN54102.1"/>
    </source>
</evidence>
<dbReference type="GO" id="GO:0016740">
    <property type="term" value="F:transferase activity"/>
    <property type="evidence" value="ECO:0007669"/>
    <property type="project" value="UniProtKB-KW"/>
</dbReference>
<proteinExistence type="predicted"/>
<dbReference type="AlphaFoldDB" id="A0A7K1LGN8"/>